<reference evidence="1" key="1">
    <citation type="journal article" date="2021" name="Proc. Natl. Acad. Sci. U.S.A.">
        <title>A Catalog of Tens of Thousands of Viruses from Human Metagenomes Reveals Hidden Associations with Chronic Diseases.</title>
        <authorList>
            <person name="Tisza M.J."/>
            <person name="Buck C.B."/>
        </authorList>
    </citation>
    <scope>NUCLEOTIDE SEQUENCE</scope>
    <source>
        <strain evidence="1">Ctsf32</strain>
    </source>
</reference>
<name>A0A8S5LNE0_9CAUD</name>
<dbReference type="EMBL" id="BK015882">
    <property type="protein sequence ID" value="DAD71454.1"/>
    <property type="molecule type" value="Genomic_DNA"/>
</dbReference>
<organism evidence="1">
    <name type="scientific">Siphoviridae sp. ctsf32</name>
    <dbReference type="NCBI Taxonomy" id="2827594"/>
    <lineage>
        <taxon>Viruses</taxon>
        <taxon>Duplodnaviria</taxon>
        <taxon>Heunggongvirae</taxon>
        <taxon>Uroviricota</taxon>
        <taxon>Caudoviricetes</taxon>
    </lineage>
</organism>
<evidence type="ECO:0000313" key="1">
    <source>
        <dbReference type="EMBL" id="DAD71454.1"/>
    </source>
</evidence>
<protein>
    <submittedName>
        <fullName evidence="1">Uncharacterized protein</fullName>
    </submittedName>
</protein>
<proteinExistence type="predicted"/>
<sequence>MEASIAAIKSSSLKGIYISPAVANVYSCLRLLVYVSQSILVAVVNLE</sequence>
<accession>A0A8S5LNE0</accession>